<keyword evidence="2 8" id="KW-0813">Transport</keyword>
<keyword evidence="4 9" id="KW-0812">Transmembrane</keyword>
<dbReference type="RefSeq" id="WP_322607943.1">
    <property type="nucleotide sequence ID" value="NZ_JARVCO010000007.1"/>
</dbReference>
<dbReference type="PANTHER" id="PTHR30625">
    <property type="entry name" value="PROTEIN TOLQ"/>
    <property type="match status" value="1"/>
</dbReference>
<keyword evidence="6 9" id="KW-1133">Transmembrane helix</keyword>
<comment type="caution">
    <text evidence="11">The sequence shown here is derived from an EMBL/GenBank/DDBJ whole genome shotgun (WGS) entry which is preliminary data.</text>
</comment>
<evidence type="ECO:0000256" key="4">
    <source>
        <dbReference type="ARBA" id="ARBA00022692"/>
    </source>
</evidence>
<reference evidence="11 12" key="1">
    <citation type="journal article" date="2024" name="Appl. Environ. Microbiol.">
        <title>Pontiella agarivorans sp. nov., a novel marine anaerobic bacterium capable of degrading macroalgal polysaccharides and fixing nitrogen.</title>
        <authorList>
            <person name="Liu N."/>
            <person name="Kivenson V."/>
            <person name="Peng X."/>
            <person name="Cui Z."/>
            <person name="Lankiewicz T.S."/>
            <person name="Gosselin K.M."/>
            <person name="English C.J."/>
            <person name="Blair E.M."/>
            <person name="O'Malley M.A."/>
            <person name="Valentine D.L."/>
        </authorList>
    </citation>
    <scope>NUCLEOTIDE SEQUENCE [LARGE SCALE GENOMIC DNA]</scope>
    <source>
        <strain evidence="11 12">NLcol2</strain>
    </source>
</reference>
<evidence type="ECO:0000256" key="5">
    <source>
        <dbReference type="ARBA" id="ARBA00022927"/>
    </source>
</evidence>
<keyword evidence="12" id="KW-1185">Reference proteome</keyword>
<evidence type="ECO:0000256" key="9">
    <source>
        <dbReference type="SAM" id="Phobius"/>
    </source>
</evidence>
<evidence type="ECO:0000313" key="11">
    <source>
        <dbReference type="EMBL" id="MDZ8118144.1"/>
    </source>
</evidence>
<dbReference type="InterPro" id="IPR050790">
    <property type="entry name" value="ExbB/TolQ_transport"/>
</dbReference>
<gene>
    <name evidence="11" type="ORF">P9H32_05830</name>
</gene>
<proteinExistence type="inferred from homology"/>
<feature type="transmembrane region" description="Helical" evidence="9">
    <location>
        <begin position="125"/>
        <end position="143"/>
    </location>
</feature>
<comment type="similarity">
    <text evidence="8">Belongs to the exbB/tolQ family.</text>
</comment>
<sequence>MGTVLSWFKAGGPWLYIIGALGLLLFVLLFERGCEALSPYWKSSRRKQAWNDQLNTVYRDWKRGDALEDLLTREKKRLTAGTTFIAGLVQVLIMLGLLGTVSGLMSAYQAQTGGMEGGIDKALLTTQYALVLAIPGMFFHRLWSRRSDLLYDRGRQLVNEFLLETES</sequence>
<dbReference type="Proteomes" id="UP001290861">
    <property type="component" value="Unassembled WGS sequence"/>
</dbReference>
<evidence type="ECO:0000256" key="2">
    <source>
        <dbReference type="ARBA" id="ARBA00022448"/>
    </source>
</evidence>
<dbReference type="PANTHER" id="PTHR30625:SF15">
    <property type="entry name" value="BIOPOLYMER TRANSPORT PROTEIN EXBB"/>
    <property type="match status" value="1"/>
</dbReference>
<evidence type="ECO:0000259" key="10">
    <source>
        <dbReference type="Pfam" id="PF01618"/>
    </source>
</evidence>
<evidence type="ECO:0000256" key="8">
    <source>
        <dbReference type="RuleBase" id="RU004057"/>
    </source>
</evidence>
<feature type="domain" description="MotA/TolQ/ExbB proton channel" evidence="10">
    <location>
        <begin position="65"/>
        <end position="150"/>
    </location>
</feature>
<feature type="transmembrane region" description="Helical" evidence="9">
    <location>
        <begin position="83"/>
        <end position="105"/>
    </location>
</feature>
<dbReference type="InterPro" id="IPR002898">
    <property type="entry name" value="MotA_ExbB_proton_chnl"/>
</dbReference>
<evidence type="ECO:0000256" key="3">
    <source>
        <dbReference type="ARBA" id="ARBA00022475"/>
    </source>
</evidence>
<evidence type="ECO:0000256" key="6">
    <source>
        <dbReference type="ARBA" id="ARBA00022989"/>
    </source>
</evidence>
<name>A0ABU5MV88_9BACT</name>
<protein>
    <submittedName>
        <fullName evidence="11">MotA/TolQ/ExbB proton channel family protein</fullName>
    </submittedName>
</protein>
<accession>A0ABU5MV88</accession>
<dbReference type="EMBL" id="JARVCO010000007">
    <property type="protein sequence ID" value="MDZ8118144.1"/>
    <property type="molecule type" value="Genomic_DNA"/>
</dbReference>
<keyword evidence="5 8" id="KW-0653">Protein transport</keyword>
<evidence type="ECO:0000256" key="7">
    <source>
        <dbReference type="ARBA" id="ARBA00023136"/>
    </source>
</evidence>
<feature type="transmembrane region" description="Helical" evidence="9">
    <location>
        <begin position="12"/>
        <end position="30"/>
    </location>
</feature>
<organism evidence="11 12">
    <name type="scientific">Pontiella agarivorans</name>
    <dbReference type="NCBI Taxonomy" id="3038953"/>
    <lineage>
        <taxon>Bacteria</taxon>
        <taxon>Pseudomonadati</taxon>
        <taxon>Kiritimatiellota</taxon>
        <taxon>Kiritimatiellia</taxon>
        <taxon>Kiritimatiellales</taxon>
        <taxon>Pontiellaceae</taxon>
        <taxon>Pontiella</taxon>
    </lineage>
</organism>
<comment type="subcellular location">
    <subcellularLocation>
        <location evidence="1">Cell membrane</location>
        <topology evidence="1">Multi-pass membrane protein</topology>
    </subcellularLocation>
    <subcellularLocation>
        <location evidence="8">Membrane</location>
        <topology evidence="8">Multi-pass membrane protein</topology>
    </subcellularLocation>
</comment>
<evidence type="ECO:0000256" key="1">
    <source>
        <dbReference type="ARBA" id="ARBA00004651"/>
    </source>
</evidence>
<dbReference type="Pfam" id="PF01618">
    <property type="entry name" value="MotA_ExbB"/>
    <property type="match status" value="1"/>
</dbReference>
<evidence type="ECO:0000313" key="12">
    <source>
        <dbReference type="Proteomes" id="UP001290861"/>
    </source>
</evidence>
<keyword evidence="7 9" id="KW-0472">Membrane</keyword>
<keyword evidence="3" id="KW-1003">Cell membrane</keyword>